<evidence type="ECO:0000259" key="2">
    <source>
        <dbReference type="Pfam" id="PF17919"/>
    </source>
</evidence>
<dbReference type="AlphaFoldDB" id="A0AAV2KL13"/>
<dbReference type="EMBL" id="OZ035840">
    <property type="protein sequence ID" value="CAL1588709.1"/>
    <property type="molecule type" value="Genomic_DNA"/>
</dbReference>
<dbReference type="Proteomes" id="UP001497482">
    <property type="component" value="Chromosome 18"/>
</dbReference>
<evidence type="ECO:0000313" key="3">
    <source>
        <dbReference type="EMBL" id="CAL1588709.1"/>
    </source>
</evidence>
<dbReference type="Gene3D" id="3.10.20.370">
    <property type="match status" value="1"/>
</dbReference>
<feature type="region of interest" description="Disordered" evidence="1">
    <location>
        <begin position="88"/>
        <end position="114"/>
    </location>
</feature>
<feature type="domain" description="Reverse transcriptase/retrotransposon-derived protein RNase H-like" evidence="2">
    <location>
        <begin position="14"/>
        <end position="65"/>
    </location>
</feature>
<feature type="compositionally biased region" description="Polar residues" evidence="1">
    <location>
        <begin position="1"/>
        <end position="13"/>
    </location>
</feature>
<accession>A0AAV2KL13</accession>
<organism evidence="3 4">
    <name type="scientific">Knipowitschia caucasica</name>
    <name type="common">Caucasian dwarf goby</name>
    <name type="synonym">Pomatoschistus caucasicus</name>
    <dbReference type="NCBI Taxonomy" id="637954"/>
    <lineage>
        <taxon>Eukaryota</taxon>
        <taxon>Metazoa</taxon>
        <taxon>Chordata</taxon>
        <taxon>Craniata</taxon>
        <taxon>Vertebrata</taxon>
        <taxon>Euteleostomi</taxon>
        <taxon>Actinopterygii</taxon>
        <taxon>Neopterygii</taxon>
        <taxon>Teleostei</taxon>
        <taxon>Neoteleostei</taxon>
        <taxon>Acanthomorphata</taxon>
        <taxon>Gobiaria</taxon>
        <taxon>Gobiiformes</taxon>
        <taxon>Gobioidei</taxon>
        <taxon>Gobiidae</taxon>
        <taxon>Gobiinae</taxon>
        <taxon>Knipowitschia</taxon>
    </lineage>
</organism>
<dbReference type="InterPro" id="IPR041577">
    <property type="entry name" value="RT_RNaseH_2"/>
</dbReference>
<keyword evidence="4" id="KW-1185">Reference proteome</keyword>
<dbReference type="Pfam" id="PF17919">
    <property type="entry name" value="RT_RNaseH_2"/>
    <property type="match status" value="1"/>
</dbReference>
<feature type="compositionally biased region" description="Pro residues" evidence="1">
    <location>
        <begin position="98"/>
        <end position="114"/>
    </location>
</feature>
<protein>
    <recommendedName>
        <fullName evidence="2">Reverse transcriptase/retrotransposon-derived protein RNase H-like domain-containing protein</fullName>
    </recommendedName>
</protein>
<dbReference type="SUPFAM" id="SSF56672">
    <property type="entry name" value="DNA/RNA polymerases"/>
    <property type="match status" value="1"/>
</dbReference>
<dbReference type="InterPro" id="IPR043502">
    <property type="entry name" value="DNA/RNA_pol_sf"/>
</dbReference>
<reference evidence="3 4" key="1">
    <citation type="submission" date="2024-04" db="EMBL/GenBank/DDBJ databases">
        <authorList>
            <person name="Waldvogel A.-M."/>
            <person name="Schoenle A."/>
        </authorList>
    </citation>
    <scope>NUCLEOTIDE SEQUENCE [LARGE SCALE GENOMIC DNA]</scope>
</reference>
<proteinExistence type="predicted"/>
<sequence length="114" mass="12516">MQLQTKSAEQKSASRPLKEPDFSQPFILQTNTTEQELGAVLIQEKEGERRPVVFLSQKLDRETRMKDANNRITGWYFSLQPYVFTLDGGVSRGSSATSPPPAPAPPAPASPALS</sequence>
<evidence type="ECO:0000256" key="1">
    <source>
        <dbReference type="SAM" id="MobiDB-lite"/>
    </source>
</evidence>
<gene>
    <name evidence="3" type="ORF">KC01_LOCUS18457</name>
</gene>
<evidence type="ECO:0000313" key="4">
    <source>
        <dbReference type="Proteomes" id="UP001497482"/>
    </source>
</evidence>
<name>A0AAV2KL13_KNICA</name>
<feature type="region of interest" description="Disordered" evidence="1">
    <location>
        <begin position="1"/>
        <end position="30"/>
    </location>
</feature>